<protein>
    <submittedName>
        <fullName evidence="1">Uncharacterized protein</fullName>
    </submittedName>
</protein>
<proteinExistence type="predicted"/>
<sequence>MTKQSAGHKNYYRAQDQPFLTETRGAQGGFGGLGACAACRAFCDCTCVRRTCIDTSRSCCGDGEFAPETTTPSPPQEQPLVTGTTEATGGFGGACAACRYVCDCACVRRTCVDTSCCGEGGFAPETTSPSPGYRQDIFEDPRSRILSYLQQKLDYLIKHP</sequence>
<dbReference type="OrthoDB" id="6146472at2759"/>
<organism evidence="1 2">
    <name type="scientific">Mytilus edulis</name>
    <name type="common">Blue mussel</name>
    <dbReference type="NCBI Taxonomy" id="6550"/>
    <lineage>
        <taxon>Eukaryota</taxon>
        <taxon>Metazoa</taxon>
        <taxon>Spiralia</taxon>
        <taxon>Lophotrochozoa</taxon>
        <taxon>Mollusca</taxon>
        <taxon>Bivalvia</taxon>
        <taxon>Autobranchia</taxon>
        <taxon>Pteriomorphia</taxon>
        <taxon>Mytilida</taxon>
        <taxon>Mytiloidea</taxon>
        <taxon>Mytilidae</taxon>
        <taxon>Mytilinae</taxon>
        <taxon>Mytilus</taxon>
    </lineage>
</organism>
<evidence type="ECO:0000313" key="2">
    <source>
        <dbReference type="Proteomes" id="UP000683360"/>
    </source>
</evidence>
<accession>A0A8S3SVM9</accession>
<dbReference type="AlphaFoldDB" id="A0A8S3SVM9"/>
<dbReference type="EMBL" id="CAJPWZ010001838">
    <property type="protein sequence ID" value="CAG2225159.1"/>
    <property type="molecule type" value="Genomic_DNA"/>
</dbReference>
<name>A0A8S3SVM9_MYTED</name>
<comment type="caution">
    <text evidence="1">The sequence shown here is derived from an EMBL/GenBank/DDBJ whole genome shotgun (WGS) entry which is preliminary data.</text>
</comment>
<keyword evidence="2" id="KW-1185">Reference proteome</keyword>
<reference evidence="1" key="1">
    <citation type="submission" date="2021-03" db="EMBL/GenBank/DDBJ databases">
        <authorList>
            <person name="Bekaert M."/>
        </authorList>
    </citation>
    <scope>NUCLEOTIDE SEQUENCE</scope>
</reference>
<dbReference type="Proteomes" id="UP000683360">
    <property type="component" value="Unassembled WGS sequence"/>
</dbReference>
<evidence type="ECO:0000313" key="1">
    <source>
        <dbReference type="EMBL" id="CAG2225159.1"/>
    </source>
</evidence>
<gene>
    <name evidence="1" type="ORF">MEDL_38293</name>
</gene>